<sequence length="198" mass="22830">MTLTVYILIAIPICILAILIWTYFDYRKYKREHHLIILLSLLFPTLSHAQYIDNENCRISFKSYENHQDKLEYIKDNVFYQFIPNSSAWKVIIKNNTDEVVWLNWEKAGFIVNGKASGVSLFPFTTDKVPTESIQSNHGINRTITASNLITPKGINKIYNKRNIRKGGRTSVTIVLPITIGNRPQFFHAFSFTVTTAN</sequence>
<feature type="transmembrane region" description="Helical" evidence="1">
    <location>
        <begin position="6"/>
        <end position="23"/>
    </location>
</feature>
<name>A0A1Y3Z2E1_9BACE</name>
<evidence type="ECO:0000313" key="3">
    <source>
        <dbReference type="Proteomes" id="UP000195386"/>
    </source>
</evidence>
<dbReference type="RefSeq" id="WP_087426266.1">
    <property type="nucleotide sequence ID" value="NZ_NFII01000009.1"/>
</dbReference>
<keyword evidence="1" id="KW-0812">Transmembrane</keyword>
<protein>
    <submittedName>
        <fullName evidence="2">Uncharacterized protein</fullName>
    </submittedName>
</protein>
<organism evidence="2 3">
    <name type="scientific">Bacteroides clarus</name>
    <dbReference type="NCBI Taxonomy" id="626929"/>
    <lineage>
        <taxon>Bacteria</taxon>
        <taxon>Pseudomonadati</taxon>
        <taxon>Bacteroidota</taxon>
        <taxon>Bacteroidia</taxon>
        <taxon>Bacteroidales</taxon>
        <taxon>Bacteroidaceae</taxon>
        <taxon>Bacteroides</taxon>
    </lineage>
</organism>
<keyword evidence="1" id="KW-1133">Transmembrane helix</keyword>
<dbReference type="EMBL" id="NFII01000009">
    <property type="protein sequence ID" value="OUO00711.1"/>
    <property type="molecule type" value="Genomic_DNA"/>
</dbReference>
<comment type="caution">
    <text evidence="2">The sequence shown here is derived from an EMBL/GenBank/DDBJ whole genome shotgun (WGS) entry which is preliminary data.</text>
</comment>
<dbReference type="Proteomes" id="UP000195386">
    <property type="component" value="Unassembled WGS sequence"/>
</dbReference>
<proteinExistence type="predicted"/>
<evidence type="ECO:0000313" key="2">
    <source>
        <dbReference type="EMBL" id="OUO00711.1"/>
    </source>
</evidence>
<dbReference type="AlphaFoldDB" id="A0A1Y3Z2E1"/>
<reference evidence="3" key="1">
    <citation type="submission" date="2017-04" db="EMBL/GenBank/DDBJ databases">
        <title>Function of individual gut microbiota members based on whole genome sequencing of pure cultures obtained from chicken caecum.</title>
        <authorList>
            <person name="Medvecky M."/>
            <person name="Cejkova D."/>
            <person name="Polansky O."/>
            <person name="Karasova D."/>
            <person name="Kubasova T."/>
            <person name="Cizek A."/>
            <person name="Rychlik I."/>
        </authorList>
    </citation>
    <scope>NUCLEOTIDE SEQUENCE [LARGE SCALE GENOMIC DNA]</scope>
    <source>
        <strain evidence="3">An43</strain>
    </source>
</reference>
<accession>A0A1Y3Z2E1</accession>
<gene>
    <name evidence="2" type="ORF">B5F97_10790</name>
</gene>
<evidence type="ECO:0000256" key="1">
    <source>
        <dbReference type="SAM" id="Phobius"/>
    </source>
</evidence>
<keyword evidence="1" id="KW-0472">Membrane</keyword>